<sequence length="49" mass="6039">YYSQQQMYHAQPARRKGIDVRISSYKVKGFAKNFWWINNLLQDIRFCRL</sequence>
<comment type="caution">
    <text evidence="1">The sequence shown here is derived from an EMBL/GenBank/DDBJ whole genome shotgun (WGS) entry which is preliminary data.</text>
</comment>
<dbReference type="AlphaFoldDB" id="A0A392N9X5"/>
<evidence type="ECO:0000313" key="1">
    <source>
        <dbReference type="EMBL" id="MCH95848.1"/>
    </source>
</evidence>
<feature type="non-terminal residue" evidence="1">
    <location>
        <position position="1"/>
    </location>
</feature>
<reference evidence="1 2" key="1">
    <citation type="journal article" date="2018" name="Front. Plant Sci.">
        <title>Red Clover (Trifolium pratense) and Zigzag Clover (T. medium) - A Picture of Genomic Similarities and Differences.</title>
        <authorList>
            <person name="Dluhosova J."/>
            <person name="Istvanek J."/>
            <person name="Nedelnik J."/>
            <person name="Repkova J."/>
        </authorList>
    </citation>
    <scope>NUCLEOTIDE SEQUENCE [LARGE SCALE GENOMIC DNA]</scope>
    <source>
        <strain evidence="2">cv. 10/8</strain>
        <tissue evidence="1">Leaf</tissue>
    </source>
</reference>
<name>A0A392N9X5_9FABA</name>
<accession>A0A392N9X5</accession>
<proteinExistence type="predicted"/>
<keyword evidence="2" id="KW-1185">Reference proteome</keyword>
<dbReference type="Proteomes" id="UP000265520">
    <property type="component" value="Unassembled WGS sequence"/>
</dbReference>
<evidence type="ECO:0000313" key="2">
    <source>
        <dbReference type="Proteomes" id="UP000265520"/>
    </source>
</evidence>
<protein>
    <submittedName>
        <fullName evidence="1">Uncharacterized protein</fullName>
    </submittedName>
</protein>
<dbReference type="EMBL" id="LXQA010030836">
    <property type="protein sequence ID" value="MCH95848.1"/>
    <property type="molecule type" value="Genomic_DNA"/>
</dbReference>
<organism evidence="1 2">
    <name type="scientific">Trifolium medium</name>
    <dbReference type="NCBI Taxonomy" id="97028"/>
    <lineage>
        <taxon>Eukaryota</taxon>
        <taxon>Viridiplantae</taxon>
        <taxon>Streptophyta</taxon>
        <taxon>Embryophyta</taxon>
        <taxon>Tracheophyta</taxon>
        <taxon>Spermatophyta</taxon>
        <taxon>Magnoliopsida</taxon>
        <taxon>eudicotyledons</taxon>
        <taxon>Gunneridae</taxon>
        <taxon>Pentapetalae</taxon>
        <taxon>rosids</taxon>
        <taxon>fabids</taxon>
        <taxon>Fabales</taxon>
        <taxon>Fabaceae</taxon>
        <taxon>Papilionoideae</taxon>
        <taxon>50 kb inversion clade</taxon>
        <taxon>NPAAA clade</taxon>
        <taxon>Hologalegina</taxon>
        <taxon>IRL clade</taxon>
        <taxon>Trifolieae</taxon>
        <taxon>Trifolium</taxon>
    </lineage>
</organism>